<gene>
    <name evidence="2" type="primary">LOC107786825</name>
</gene>
<reference evidence="2" key="2">
    <citation type="submission" date="2025-08" db="UniProtKB">
        <authorList>
            <consortium name="RefSeq"/>
        </authorList>
    </citation>
    <scope>IDENTIFICATION</scope>
    <source>
        <tissue evidence="2">Leaf</tissue>
    </source>
</reference>
<dbReference type="RefSeq" id="XP_016463812.1">
    <property type="nucleotide sequence ID" value="XM_016608326.1"/>
</dbReference>
<sequence>MGARRSCGNESSMWTSTANCIREAARAVLGITRGFSRGHNSNWWWNEKAQGKVEATKAAYMKLVENVDKEEGKTLRVCYKKAKKEAKLAVTAAKTAAFECLHAELGGRGDDKRLFRLDTVREKKARDLDQVRCIKDEDSKVLVEEACIRRMWQSYFHKLLNEDEDKNIVLGELEKSENQRDFRFCRRIKVEEVNEVMRKMSRGRVTRPNEISVELWKAVGRVGLERLTGLFNIIFRTKKKPKEWRWSFMVPLYKYRGDIQIVTPTRIL</sequence>
<dbReference type="GeneID" id="107786825"/>
<dbReference type="STRING" id="4097.A0A1S3ZHS6"/>
<organism evidence="1 2">
    <name type="scientific">Nicotiana tabacum</name>
    <name type="common">Common tobacco</name>
    <dbReference type="NCBI Taxonomy" id="4097"/>
    <lineage>
        <taxon>Eukaryota</taxon>
        <taxon>Viridiplantae</taxon>
        <taxon>Streptophyta</taxon>
        <taxon>Embryophyta</taxon>
        <taxon>Tracheophyta</taxon>
        <taxon>Spermatophyta</taxon>
        <taxon>Magnoliopsida</taxon>
        <taxon>eudicotyledons</taxon>
        <taxon>Gunneridae</taxon>
        <taxon>Pentapetalae</taxon>
        <taxon>asterids</taxon>
        <taxon>lamiids</taxon>
        <taxon>Solanales</taxon>
        <taxon>Solanaceae</taxon>
        <taxon>Nicotianoideae</taxon>
        <taxon>Nicotianeae</taxon>
        <taxon>Nicotiana</taxon>
    </lineage>
</organism>
<dbReference type="OrthoDB" id="6375694at2759"/>
<name>A0A1S3ZHS6_TOBAC</name>
<dbReference type="PANTHER" id="PTHR47510">
    <property type="entry name" value="REVERSE TRANSCRIPTASE DOMAIN-CONTAINING PROTEIN"/>
    <property type="match status" value="1"/>
</dbReference>
<dbReference type="KEGG" id="nta:107786825"/>
<accession>A0A1S3ZHS6</accession>
<keyword evidence="1" id="KW-1185">Reference proteome</keyword>
<evidence type="ECO:0000313" key="1">
    <source>
        <dbReference type="Proteomes" id="UP000790787"/>
    </source>
</evidence>
<dbReference type="PaxDb" id="4097-A0A1S3ZHS6"/>
<proteinExistence type="predicted"/>
<reference evidence="1" key="1">
    <citation type="journal article" date="2014" name="Nat. Commun.">
        <title>The tobacco genome sequence and its comparison with those of tomato and potato.</title>
        <authorList>
            <person name="Sierro N."/>
            <person name="Battey J.N."/>
            <person name="Ouadi S."/>
            <person name="Bakaher N."/>
            <person name="Bovet L."/>
            <person name="Willig A."/>
            <person name="Goepfert S."/>
            <person name="Peitsch M.C."/>
            <person name="Ivanov N.V."/>
        </authorList>
    </citation>
    <scope>NUCLEOTIDE SEQUENCE [LARGE SCALE GENOMIC DNA]</scope>
</reference>
<dbReference type="AlphaFoldDB" id="A0A1S3ZHS6"/>
<protein>
    <submittedName>
        <fullName evidence="2">Uncharacterized protein LOC107786825</fullName>
    </submittedName>
</protein>
<evidence type="ECO:0000313" key="2">
    <source>
        <dbReference type="RefSeq" id="XP_016463812.1"/>
    </source>
</evidence>
<dbReference type="Proteomes" id="UP000790787">
    <property type="component" value="Chromosome 23"/>
</dbReference>
<dbReference type="PANTHER" id="PTHR47510:SF3">
    <property type="entry name" value="ENDO_EXONUCLEASE_PHOSPHATASE DOMAIN-CONTAINING PROTEIN"/>
    <property type="match status" value="1"/>
</dbReference>